<dbReference type="Proteomes" id="UP000528964">
    <property type="component" value="Unassembled WGS sequence"/>
</dbReference>
<evidence type="ECO:0000313" key="1">
    <source>
        <dbReference type="EMBL" id="MBB3974105.1"/>
    </source>
</evidence>
<proteinExistence type="predicted"/>
<reference evidence="1 2" key="1">
    <citation type="submission" date="2020-08" db="EMBL/GenBank/DDBJ databases">
        <title>Genomic Encyclopedia of Type Strains, Phase IV (KMG-IV): sequencing the most valuable type-strain genomes for metagenomic binning, comparative biology and taxonomic classification.</title>
        <authorList>
            <person name="Goeker M."/>
        </authorList>
    </citation>
    <scope>NUCLEOTIDE SEQUENCE [LARGE SCALE GENOMIC DNA]</scope>
    <source>
        <strain evidence="1 2">DSM 25481</strain>
    </source>
</reference>
<keyword evidence="2" id="KW-1185">Reference proteome</keyword>
<gene>
    <name evidence="1" type="ORF">GGR24_002782</name>
</gene>
<name>A0A7W6GG85_9HYPH</name>
<dbReference type="EMBL" id="JACIDR010000004">
    <property type="protein sequence ID" value="MBB3974105.1"/>
    <property type="molecule type" value="Genomic_DNA"/>
</dbReference>
<evidence type="ECO:0000313" key="2">
    <source>
        <dbReference type="Proteomes" id="UP000528964"/>
    </source>
</evidence>
<protein>
    <submittedName>
        <fullName evidence="1">Uncharacterized protein</fullName>
    </submittedName>
</protein>
<accession>A0A7W6GG85</accession>
<dbReference type="AlphaFoldDB" id="A0A7W6GG85"/>
<organism evidence="1 2">
    <name type="scientific">Hansschlegelia beijingensis</name>
    <dbReference type="NCBI Taxonomy" id="1133344"/>
    <lineage>
        <taxon>Bacteria</taxon>
        <taxon>Pseudomonadati</taxon>
        <taxon>Pseudomonadota</taxon>
        <taxon>Alphaproteobacteria</taxon>
        <taxon>Hyphomicrobiales</taxon>
        <taxon>Methylopilaceae</taxon>
        <taxon>Hansschlegelia</taxon>
    </lineage>
</organism>
<dbReference type="RefSeq" id="WP_183395950.1">
    <property type="nucleotide sequence ID" value="NZ_JACIDR010000004.1"/>
</dbReference>
<sequence>MLNFSDDELRLVGRSLSEVGVDKPIGYLPLYTLEAMGEHGKLLGEDAMRQGLVAVSFGPDECCIKSGAFYVYDREALAKLLEQHAEALSAAHMTADPDKFIAEIAAHWLDVTHPLTPLIAAAFGEHPLT</sequence>
<comment type="caution">
    <text evidence="1">The sequence shown here is derived from an EMBL/GenBank/DDBJ whole genome shotgun (WGS) entry which is preliminary data.</text>
</comment>